<keyword evidence="5" id="KW-0378">Hydrolase</keyword>
<evidence type="ECO:0000313" key="6">
    <source>
        <dbReference type="Proteomes" id="UP000823964"/>
    </source>
</evidence>
<comment type="similarity">
    <text evidence="1">Belongs to the glycosyl hydrolase 16 family.</text>
</comment>
<dbReference type="InterPro" id="IPR050546">
    <property type="entry name" value="Glycosyl_Hydrlase_16"/>
</dbReference>
<dbReference type="PROSITE" id="PS51762">
    <property type="entry name" value="GH16_2"/>
    <property type="match status" value="1"/>
</dbReference>
<protein>
    <submittedName>
        <fullName evidence="5">Glycoside hydrolase family 16 protein</fullName>
    </submittedName>
</protein>
<dbReference type="PANTHER" id="PTHR10963">
    <property type="entry name" value="GLYCOSYL HYDROLASE-RELATED"/>
    <property type="match status" value="1"/>
</dbReference>
<evidence type="ECO:0000256" key="1">
    <source>
        <dbReference type="ARBA" id="ARBA00006865"/>
    </source>
</evidence>
<dbReference type="EMBL" id="DXFQ01000038">
    <property type="protein sequence ID" value="HIX19430.1"/>
    <property type="molecule type" value="Genomic_DNA"/>
</dbReference>
<organism evidence="5 6">
    <name type="scientific">Candidatus Akkermansia intestinigallinarum</name>
    <dbReference type="NCBI Taxonomy" id="2838431"/>
    <lineage>
        <taxon>Bacteria</taxon>
        <taxon>Pseudomonadati</taxon>
        <taxon>Verrucomicrobiota</taxon>
        <taxon>Verrucomicrobiia</taxon>
        <taxon>Verrucomicrobiales</taxon>
        <taxon>Akkermansiaceae</taxon>
        <taxon>Akkermansia</taxon>
    </lineage>
</organism>
<accession>A0A9D2AGK8</accession>
<evidence type="ECO:0000256" key="2">
    <source>
        <dbReference type="SAM" id="MobiDB-lite"/>
    </source>
</evidence>
<keyword evidence="3" id="KW-0732">Signal</keyword>
<dbReference type="InterPro" id="IPR013320">
    <property type="entry name" value="ConA-like_dom_sf"/>
</dbReference>
<evidence type="ECO:0000256" key="3">
    <source>
        <dbReference type="SAM" id="SignalP"/>
    </source>
</evidence>
<evidence type="ECO:0000313" key="5">
    <source>
        <dbReference type="EMBL" id="HIX19430.1"/>
    </source>
</evidence>
<dbReference type="Pfam" id="PF00722">
    <property type="entry name" value="Glyco_hydro_16"/>
    <property type="match status" value="1"/>
</dbReference>
<dbReference type="GO" id="GO:0005975">
    <property type="term" value="P:carbohydrate metabolic process"/>
    <property type="evidence" value="ECO:0007669"/>
    <property type="project" value="InterPro"/>
</dbReference>
<dbReference type="InterPro" id="IPR000757">
    <property type="entry name" value="Beta-glucanase-like"/>
</dbReference>
<dbReference type="PANTHER" id="PTHR10963:SF55">
    <property type="entry name" value="GLYCOSIDE HYDROLASE FAMILY 16 PROTEIN"/>
    <property type="match status" value="1"/>
</dbReference>
<dbReference type="AlphaFoldDB" id="A0A9D2AGK8"/>
<feature type="signal peptide" evidence="3">
    <location>
        <begin position="1"/>
        <end position="18"/>
    </location>
</feature>
<dbReference type="SUPFAM" id="SSF49899">
    <property type="entry name" value="Concanavalin A-like lectins/glucanases"/>
    <property type="match status" value="1"/>
</dbReference>
<feature type="chain" id="PRO_5039247452" evidence="3">
    <location>
        <begin position="19"/>
        <end position="313"/>
    </location>
</feature>
<dbReference type="GO" id="GO:0004553">
    <property type="term" value="F:hydrolase activity, hydrolyzing O-glycosyl compounds"/>
    <property type="evidence" value="ECO:0007669"/>
    <property type="project" value="InterPro"/>
</dbReference>
<reference evidence="5" key="1">
    <citation type="journal article" date="2021" name="PeerJ">
        <title>Extensive microbial diversity within the chicken gut microbiome revealed by metagenomics and culture.</title>
        <authorList>
            <person name="Gilroy R."/>
            <person name="Ravi A."/>
            <person name="Getino M."/>
            <person name="Pursley I."/>
            <person name="Horton D.L."/>
            <person name="Alikhan N.F."/>
            <person name="Baker D."/>
            <person name="Gharbi K."/>
            <person name="Hall N."/>
            <person name="Watson M."/>
            <person name="Adriaenssens E.M."/>
            <person name="Foster-Nyarko E."/>
            <person name="Jarju S."/>
            <person name="Secka A."/>
            <person name="Antonio M."/>
            <person name="Oren A."/>
            <person name="Chaudhuri R.R."/>
            <person name="La Ragione R."/>
            <person name="Hildebrand F."/>
            <person name="Pallen M.J."/>
        </authorList>
    </citation>
    <scope>NUCLEOTIDE SEQUENCE</scope>
    <source>
        <strain evidence="5">14975</strain>
    </source>
</reference>
<reference evidence="5" key="2">
    <citation type="submission" date="2021-04" db="EMBL/GenBank/DDBJ databases">
        <authorList>
            <person name="Gilroy R."/>
        </authorList>
    </citation>
    <scope>NUCLEOTIDE SEQUENCE</scope>
    <source>
        <strain evidence="5">14975</strain>
    </source>
</reference>
<feature type="compositionally biased region" description="Basic residues" evidence="2">
    <location>
        <begin position="304"/>
        <end position="313"/>
    </location>
</feature>
<evidence type="ECO:0000259" key="4">
    <source>
        <dbReference type="PROSITE" id="PS51762"/>
    </source>
</evidence>
<comment type="caution">
    <text evidence="5">The sequence shown here is derived from an EMBL/GenBank/DDBJ whole genome shotgun (WGS) entry which is preliminary data.</text>
</comment>
<dbReference type="Proteomes" id="UP000823964">
    <property type="component" value="Unassembled WGS sequence"/>
</dbReference>
<sequence length="313" mass="35805">MIRYFFFAALAAVTVATAKPQKAPQTLPGGWVYAWGDEFNGRKLDESKWKHELGVVRNQGSKQAYTKDCVKLRRGMLVLESRSKETPNATYKEGGKQWFQKIKTQPFASGSVTSLGKQSFTPPCRLEFRAKIPKAKGVWPAIWTLHQNKYGWPANGEIDILEHVSQESSRVYSIFRWGKNGTNEEYKVIKTTDIPDLSKDFHTYALEWTEEYMLIEIDGQEVGRVAISDAEYPNGDNPLLTPCYLILNTALGGWAVEPDAKDYPVEFLIDYVRCYTKPEHLDYYKEKKTQKADEDAEDEPASKPAKRRRKSRS</sequence>
<dbReference type="CDD" id="cd08023">
    <property type="entry name" value="GH16_laminarinase_like"/>
    <property type="match status" value="1"/>
</dbReference>
<feature type="region of interest" description="Disordered" evidence="2">
    <location>
        <begin position="286"/>
        <end position="313"/>
    </location>
</feature>
<dbReference type="Gene3D" id="2.60.120.200">
    <property type="match status" value="1"/>
</dbReference>
<gene>
    <name evidence="5" type="ORF">H9862_02360</name>
</gene>
<feature type="domain" description="GH16" evidence="4">
    <location>
        <begin position="16"/>
        <end position="280"/>
    </location>
</feature>
<name>A0A9D2AGK8_9BACT</name>
<proteinExistence type="inferred from homology"/>